<gene>
    <name evidence="1" type="ORF">LTR37_009960</name>
</gene>
<protein>
    <submittedName>
        <fullName evidence="1">Uncharacterized protein</fullName>
    </submittedName>
</protein>
<name>A0ACC3N6G9_9PEZI</name>
<comment type="caution">
    <text evidence="1">The sequence shown here is derived from an EMBL/GenBank/DDBJ whole genome shotgun (WGS) entry which is preliminary data.</text>
</comment>
<proteinExistence type="predicted"/>
<reference evidence="1" key="1">
    <citation type="submission" date="2023-07" db="EMBL/GenBank/DDBJ databases">
        <title>Black Yeasts Isolated from many extreme environments.</title>
        <authorList>
            <person name="Coleine C."/>
            <person name="Stajich J.E."/>
            <person name="Selbmann L."/>
        </authorList>
    </citation>
    <scope>NUCLEOTIDE SEQUENCE</scope>
    <source>
        <strain evidence="1">CCFEE 5714</strain>
    </source>
</reference>
<dbReference type="Proteomes" id="UP001281147">
    <property type="component" value="Unassembled WGS sequence"/>
</dbReference>
<evidence type="ECO:0000313" key="2">
    <source>
        <dbReference type="Proteomes" id="UP001281147"/>
    </source>
</evidence>
<sequence length="354" mass="40028">MRSRAVLAFCLIASLVLFTFLRHHIRDLAEVARTYATFYPYITSHPDVLYRYPSHASKPYSKELELELVPTIIHQISLTQGQDLSLSRYDATTTSCKALHPNWTHNFWTDANASAFMAENYPKLLPHYLGYKQSIQRANILRYTLLDHFGGVYLDLDVTCLHPLDDLRHLPWLTPGAYPAGVNNAFILSRPRHGFLRHLLDGVQSRDLSWGMPYIKNMLSTGCMFFSNRWMSYVRSLAKAQHAIPEEARVYILANQAGHMEPHMLRGAVTTPLFQHAGASSWHGWDAAVIVMIGKHYCYFAATMGSGATFATFLIWKMTRSRAASGRSWCSSPSARESLDKIGDVERSVGVKEG</sequence>
<keyword evidence="2" id="KW-1185">Reference proteome</keyword>
<dbReference type="EMBL" id="JAUTXU010000080">
    <property type="protein sequence ID" value="KAK3710939.1"/>
    <property type="molecule type" value="Genomic_DNA"/>
</dbReference>
<evidence type="ECO:0000313" key="1">
    <source>
        <dbReference type="EMBL" id="KAK3710939.1"/>
    </source>
</evidence>
<accession>A0ACC3N6G9</accession>
<organism evidence="1 2">
    <name type="scientific">Vermiconidia calcicola</name>
    <dbReference type="NCBI Taxonomy" id="1690605"/>
    <lineage>
        <taxon>Eukaryota</taxon>
        <taxon>Fungi</taxon>
        <taxon>Dikarya</taxon>
        <taxon>Ascomycota</taxon>
        <taxon>Pezizomycotina</taxon>
        <taxon>Dothideomycetes</taxon>
        <taxon>Dothideomycetidae</taxon>
        <taxon>Mycosphaerellales</taxon>
        <taxon>Extremaceae</taxon>
        <taxon>Vermiconidia</taxon>
    </lineage>
</organism>